<organism evidence="1 2">
    <name type="scientific">Enterococcus casseliflavus</name>
    <name type="common">Enterococcus flavescens</name>
    <dbReference type="NCBI Taxonomy" id="37734"/>
    <lineage>
        <taxon>Bacteria</taxon>
        <taxon>Bacillati</taxon>
        <taxon>Bacillota</taxon>
        <taxon>Bacilli</taxon>
        <taxon>Lactobacillales</taxon>
        <taxon>Enterococcaceae</taxon>
        <taxon>Enterococcus</taxon>
    </lineage>
</organism>
<dbReference type="Proteomes" id="UP000286288">
    <property type="component" value="Unassembled WGS sequence"/>
</dbReference>
<dbReference type="InterPro" id="IPR008489">
    <property type="entry name" value="DUF771"/>
</dbReference>
<name>A0A415EM63_ENTCA</name>
<reference evidence="1 2" key="1">
    <citation type="submission" date="2018-08" db="EMBL/GenBank/DDBJ databases">
        <title>A genome reference for cultivated species of the human gut microbiota.</title>
        <authorList>
            <person name="Zou Y."/>
            <person name="Xue W."/>
            <person name="Luo G."/>
        </authorList>
    </citation>
    <scope>NUCLEOTIDE SEQUENCE [LARGE SCALE GENOMIC DNA]</scope>
    <source>
        <strain evidence="1 2">AF48-16</strain>
    </source>
</reference>
<sequence length="110" mass="12861">MQQLEAEILIKIPVPEEMVLVDKIRLRELEENEFAGKIFTMKDFAARSNRSSKWLKDNILYHPKLVNKLNIENGGFVYYPQSQSDRWLFNAKGLIKFIDEELGKYLGGIK</sequence>
<dbReference type="AlphaFoldDB" id="A0A415EM63"/>
<evidence type="ECO:0000313" key="1">
    <source>
        <dbReference type="EMBL" id="RHK03114.1"/>
    </source>
</evidence>
<proteinExistence type="predicted"/>
<dbReference type="EMBL" id="QRMZ01000038">
    <property type="protein sequence ID" value="RHK03114.1"/>
    <property type="molecule type" value="Genomic_DNA"/>
</dbReference>
<gene>
    <name evidence="1" type="ORF">DW084_17480</name>
</gene>
<accession>A0A415EM63</accession>
<protein>
    <submittedName>
        <fullName evidence="1">DUF771 domain-containing protein</fullName>
    </submittedName>
</protein>
<comment type="caution">
    <text evidence="1">The sequence shown here is derived from an EMBL/GenBank/DDBJ whole genome shotgun (WGS) entry which is preliminary data.</text>
</comment>
<dbReference type="Pfam" id="PF05595">
    <property type="entry name" value="DUF771"/>
    <property type="match status" value="1"/>
</dbReference>
<evidence type="ECO:0000313" key="2">
    <source>
        <dbReference type="Proteomes" id="UP000286288"/>
    </source>
</evidence>